<evidence type="ECO:0000313" key="2">
    <source>
        <dbReference type="Proteomes" id="UP000031668"/>
    </source>
</evidence>
<organism evidence="1 2">
    <name type="scientific">Thelohanellus kitauei</name>
    <name type="common">Myxosporean</name>
    <dbReference type="NCBI Taxonomy" id="669202"/>
    <lineage>
        <taxon>Eukaryota</taxon>
        <taxon>Metazoa</taxon>
        <taxon>Cnidaria</taxon>
        <taxon>Myxozoa</taxon>
        <taxon>Myxosporea</taxon>
        <taxon>Bivalvulida</taxon>
        <taxon>Platysporina</taxon>
        <taxon>Myxobolidae</taxon>
        <taxon>Thelohanellus</taxon>
    </lineage>
</organism>
<evidence type="ECO:0000313" key="1">
    <source>
        <dbReference type="EMBL" id="KII70248.1"/>
    </source>
</evidence>
<reference evidence="1 2" key="1">
    <citation type="journal article" date="2014" name="Genome Biol. Evol.">
        <title>The genome of the myxosporean Thelohanellus kitauei shows adaptations to nutrient acquisition within its fish host.</title>
        <authorList>
            <person name="Yang Y."/>
            <person name="Xiong J."/>
            <person name="Zhou Z."/>
            <person name="Huo F."/>
            <person name="Miao W."/>
            <person name="Ran C."/>
            <person name="Liu Y."/>
            <person name="Zhang J."/>
            <person name="Feng J."/>
            <person name="Wang M."/>
            <person name="Wang M."/>
            <person name="Wang L."/>
            <person name="Yao B."/>
        </authorList>
    </citation>
    <scope>NUCLEOTIDE SEQUENCE [LARGE SCALE GENOMIC DNA]</scope>
    <source>
        <strain evidence="1">Wuqing</strain>
    </source>
</reference>
<keyword evidence="2" id="KW-1185">Reference proteome</keyword>
<sequence>MMDLVQRLSCALQEKKNIFGILKGVSVYETEICKKCVHFRQILYPYCHEYNHWSYQDQIKWVKKYFPKLKEEVDQRIAYLKQLNEECKEEAANGESSPKPGNA</sequence>
<accession>A0A0C2JLI5</accession>
<proteinExistence type="predicted"/>
<gene>
    <name evidence="1" type="ORF">RF11_11574</name>
</gene>
<dbReference type="AlphaFoldDB" id="A0A0C2JLI5"/>
<protein>
    <submittedName>
        <fullName evidence="1">Uncharacterized protein</fullName>
    </submittedName>
</protein>
<name>A0A0C2JLI5_THEKT</name>
<comment type="caution">
    <text evidence="1">The sequence shown here is derived from an EMBL/GenBank/DDBJ whole genome shotgun (WGS) entry which is preliminary data.</text>
</comment>
<dbReference type="EMBL" id="JWZT01002127">
    <property type="protein sequence ID" value="KII70248.1"/>
    <property type="molecule type" value="Genomic_DNA"/>
</dbReference>
<dbReference type="Proteomes" id="UP000031668">
    <property type="component" value="Unassembled WGS sequence"/>
</dbReference>